<dbReference type="GeneID" id="2905791"/>
<organism evidence="2 3">
    <name type="scientific">Yarrowia lipolytica</name>
    <name type="common">Candida lipolytica</name>
    <dbReference type="NCBI Taxonomy" id="4952"/>
    <lineage>
        <taxon>Eukaryota</taxon>
        <taxon>Fungi</taxon>
        <taxon>Dikarya</taxon>
        <taxon>Ascomycota</taxon>
        <taxon>Saccharomycotina</taxon>
        <taxon>Dipodascomycetes</taxon>
        <taxon>Dipodascales</taxon>
        <taxon>Dipodascales incertae sedis</taxon>
        <taxon>Yarrowia</taxon>
    </lineage>
</organism>
<dbReference type="KEGG" id="yli:2905791"/>
<dbReference type="Pfam" id="PF03732">
    <property type="entry name" value="Retrotrans_gag"/>
    <property type="match status" value="1"/>
</dbReference>
<dbReference type="VEuPathDB" id="FungiDB:YALI0_A05775g"/>
<sequence length="114" mass="13453">MATKTLRDYCRECDIKDFEPKFNGEGIRSGSDVRRFTKRIKNRMDHFGIPESVQIAVAVTAMCGTAEDWWFDLEQKPTTWNDFTKLLTDRFTPYHYYMLEQEWKSLYHGPGEAS</sequence>
<accession>A0A1D8N3T5</accession>
<dbReference type="EMBL" id="CP017553">
    <property type="protein sequence ID" value="AOW00292.1"/>
    <property type="molecule type" value="Genomic_DNA"/>
</dbReference>
<dbReference type="Proteomes" id="UP000182444">
    <property type="component" value="Chromosome 1A"/>
</dbReference>
<reference evidence="2 3" key="1">
    <citation type="journal article" date="2016" name="PLoS ONE">
        <title>Sequence Assembly of Yarrowia lipolytica Strain W29/CLIB89 Shows Transposable Element Diversity.</title>
        <authorList>
            <person name="Magnan C."/>
            <person name="Yu J."/>
            <person name="Chang I."/>
            <person name="Jahn E."/>
            <person name="Kanomata Y."/>
            <person name="Wu J."/>
            <person name="Zeller M."/>
            <person name="Oakes M."/>
            <person name="Baldi P."/>
            <person name="Sandmeyer S."/>
        </authorList>
    </citation>
    <scope>NUCLEOTIDE SEQUENCE [LARGE SCALE GENOMIC DNA]</scope>
    <source>
        <strain evidence="3">CLIB89(W29)</strain>
    </source>
</reference>
<feature type="domain" description="Retrotransposon gag" evidence="1">
    <location>
        <begin position="57"/>
        <end position="108"/>
    </location>
</feature>
<protein>
    <recommendedName>
        <fullName evidence="1">Retrotransposon gag domain-containing protein</fullName>
    </recommendedName>
</protein>
<evidence type="ECO:0000259" key="1">
    <source>
        <dbReference type="Pfam" id="PF03732"/>
    </source>
</evidence>
<evidence type="ECO:0000313" key="2">
    <source>
        <dbReference type="EMBL" id="AOW00292.1"/>
    </source>
</evidence>
<gene>
    <name evidence="2" type="ORF">YALI1_A05701g</name>
</gene>
<name>A0A1D8N3T5_YARLL</name>
<dbReference type="RefSeq" id="XP_499791.3">
    <property type="nucleotide sequence ID" value="XM_499791.3"/>
</dbReference>
<dbReference type="VEuPathDB" id="FungiDB:YALI1_A05701g"/>
<proteinExistence type="predicted"/>
<evidence type="ECO:0000313" key="3">
    <source>
        <dbReference type="Proteomes" id="UP000182444"/>
    </source>
</evidence>
<dbReference type="InterPro" id="IPR005162">
    <property type="entry name" value="Retrotrans_gag_dom"/>
</dbReference>
<dbReference type="AlphaFoldDB" id="A0A1D8N3T5"/>